<reference evidence="2 3" key="1">
    <citation type="submission" date="2016-06" db="EMBL/GenBank/DDBJ databases">
        <authorList>
            <consortium name="Pathogen Informatics"/>
        </authorList>
    </citation>
    <scope>NUCLEOTIDE SEQUENCE [LARGE SCALE GENOMIC DNA]</scope>
</reference>
<dbReference type="InterPro" id="IPR022139">
    <property type="entry name" value="Fam-L/Fam-M-like_plasmodium"/>
</dbReference>
<dbReference type="KEGG" id="pmal:PMUG01_04010400"/>
<dbReference type="OrthoDB" id="10669034at2759"/>
<keyword evidence="1" id="KW-0472">Membrane</keyword>
<accession>A0A1D3JIX0</accession>
<evidence type="ECO:0000313" key="2">
    <source>
        <dbReference type="EMBL" id="SBT86410.1"/>
    </source>
</evidence>
<dbReference type="EMBL" id="LT594625">
    <property type="protein sequence ID" value="SBT86410.1"/>
    <property type="molecule type" value="Genomic_DNA"/>
</dbReference>
<feature type="transmembrane region" description="Helical" evidence="1">
    <location>
        <begin position="164"/>
        <end position="188"/>
    </location>
</feature>
<protein>
    <submittedName>
        <fullName evidence="2">Fam-l protein</fullName>
    </submittedName>
</protein>
<dbReference type="GeneID" id="39866933"/>
<evidence type="ECO:0000256" key="1">
    <source>
        <dbReference type="SAM" id="Phobius"/>
    </source>
</evidence>
<name>A0A1D3JIX0_PLAMA</name>
<feature type="transmembrane region" description="Helical" evidence="1">
    <location>
        <begin position="6"/>
        <end position="26"/>
    </location>
</feature>
<keyword evidence="1" id="KW-0812">Transmembrane</keyword>
<evidence type="ECO:0000313" key="3">
    <source>
        <dbReference type="Proteomes" id="UP000219813"/>
    </source>
</evidence>
<dbReference type="Proteomes" id="UP000219813">
    <property type="component" value="Chromosome 4"/>
</dbReference>
<dbReference type="RefSeq" id="XP_028859568.1">
    <property type="nucleotide sequence ID" value="XM_029003101.1"/>
</dbReference>
<proteinExistence type="predicted"/>
<keyword evidence="1" id="KW-1133">Transmembrane helix</keyword>
<keyword evidence="3" id="KW-1185">Reference proteome</keyword>
<feature type="transmembrane region" description="Helical" evidence="1">
    <location>
        <begin position="238"/>
        <end position="259"/>
    </location>
</feature>
<dbReference type="Pfam" id="PF12420">
    <property type="entry name" value="DUF3671"/>
    <property type="match status" value="1"/>
</dbReference>
<sequence length="274" mass="32814">MEQNIKLLFFTTLSFFIILSWICHFYNDMSTFNKYLNENYNPYEKKDIKTYRLLGKYKQDHISSIVGLKSVIPNNELKDKKNISNSQKEDKYKYVQLDESSMNSMGHQKQAKKNKSYIFEIKDYSYLEKKIFKELDFFDFLKNNRTISDNLHKKVVRKKCQLRIFTPVILLILLSISLILDFCCGYGLRGGLFKLLKFSLGRTPLDNLYTFLETYFVSFFKIDMGNNKILRITPFFEFLIYFSLFVILGITLIFGVLYYHKKVNKYEKIKYKKR</sequence>
<gene>
    <name evidence="2" type="primary">PmUG01_04010400</name>
    <name evidence="2" type="ORF">PMUG01_04010400</name>
</gene>
<dbReference type="VEuPathDB" id="PlasmoDB:PmUG01_04010400"/>
<organism evidence="2 3">
    <name type="scientific">Plasmodium malariae</name>
    <dbReference type="NCBI Taxonomy" id="5858"/>
    <lineage>
        <taxon>Eukaryota</taxon>
        <taxon>Sar</taxon>
        <taxon>Alveolata</taxon>
        <taxon>Apicomplexa</taxon>
        <taxon>Aconoidasida</taxon>
        <taxon>Haemosporida</taxon>
        <taxon>Plasmodiidae</taxon>
        <taxon>Plasmodium</taxon>
        <taxon>Plasmodium (Plasmodium)</taxon>
    </lineage>
</organism>
<dbReference type="AlphaFoldDB" id="A0A1D3JIX0"/>